<proteinExistence type="predicted"/>
<keyword evidence="4" id="KW-1185">Reference proteome</keyword>
<protein>
    <submittedName>
        <fullName evidence="3">Uncharacterized protein</fullName>
    </submittedName>
</protein>
<gene>
    <name evidence="3" type="ORF">ARMSODRAFT_976042</name>
</gene>
<sequence length="433" mass="49050">MRQQQSAVKVNDGELPDTSSMTDGYVFRVENPVTVSYLRHIGRTGRLVTAEVSLKPTCNCNLFPNRFCDFDLSPRNNPFVSGIRATLLYLTCPILTIIVFALLGAIRDWWAVVVLGMLVLARFINVVVVKRRNEEGWKGGEEDGLNGDLLIVLSQDRWTSEESFAVAFATPLVYASAALAGNATTCLQMFGRVMRSNLKGDPKGYGKRLDMVKELIRESGKTDWAIDMRLIKRADANAVLKELHFYLRYWRGYQKSLQISHNSTDSETGASADAKYMVSGKYRRPEYLKLPRRFMVAHICTQNVRFLEYSQSVWLKRPRGDPSDVKGGDERRQEGSVPLDDRQLILTIYGPGFVTEYPDKTTTSESFVFSSLLHPGAAIATLLAVPPLLEREARHICISSHVMDEYLSDFHDRLSPARIKLQFNGLQKDRRRR</sequence>
<name>A0A2H3BWA4_9AGAR</name>
<dbReference type="Proteomes" id="UP000218334">
    <property type="component" value="Unassembled WGS sequence"/>
</dbReference>
<accession>A0A2H3BWA4</accession>
<feature type="transmembrane region" description="Helical" evidence="2">
    <location>
        <begin position="109"/>
        <end position="129"/>
    </location>
</feature>
<evidence type="ECO:0000256" key="1">
    <source>
        <dbReference type="SAM" id="MobiDB-lite"/>
    </source>
</evidence>
<organism evidence="3 4">
    <name type="scientific">Armillaria solidipes</name>
    <dbReference type="NCBI Taxonomy" id="1076256"/>
    <lineage>
        <taxon>Eukaryota</taxon>
        <taxon>Fungi</taxon>
        <taxon>Dikarya</taxon>
        <taxon>Basidiomycota</taxon>
        <taxon>Agaricomycotina</taxon>
        <taxon>Agaricomycetes</taxon>
        <taxon>Agaricomycetidae</taxon>
        <taxon>Agaricales</taxon>
        <taxon>Marasmiineae</taxon>
        <taxon>Physalacriaceae</taxon>
        <taxon>Armillaria</taxon>
    </lineage>
</organism>
<keyword evidence="2" id="KW-0812">Transmembrane</keyword>
<dbReference type="EMBL" id="KZ293433">
    <property type="protein sequence ID" value="PBK68183.1"/>
    <property type="molecule type" value="Genomic_DNA"/>
</dbReference>
<evidence type="ECO:0000313" key="3">
    <source>
        <dbReference type="EMBL" id="PBK68183.1"/>
    </source>
</evidence>
<dbReference type="STRING" id="1076256.A0A2H3BWA4"/>
<feature type="region of interest" description="Disordered" evidence="1">
    <location>
        <begin position="317"/>
        <end position="336"/>
    </location>
</feature>
<dbReference type="AlphaFoldDB" id="A0A2H3BWA4"/>
<reference evidence="4" key="1">
    <citation type="journal article" date="2017" name="Nat. Ecol. Evol.">
        <title>Genome expansion and lineage-specific genetic innovations in the forest pathogenic fungi Armillaria.</title>
        <authorList>
            <person name="Sipos G."/>
            <person name="Prasanna A.N."/>
            <person name="Walter M.C."/>
            <person name="O'Connor E."/>
            <person name="Balint B."/>
            <person name="Krizsan K."/>
            <person name="Kiss B."/>
            <person name="Hess J."/>
            <person name="Varga T."/>
            <person name="Slot J."/>
            <person name="Riley R."/>
            <person name="Boka B."/>
            <person name="Rigling D."/>
            <person name="Barry K."/>
            <person name="Lee J."/>
            <person name="Mihaltcheva S."/>
            <person name="LaButti K."/>
            <person name="Lipzen A."/>
            <person name="Waldron R."/>
            <person name="Moloney N.M."/>
            <person name="Sperisen C."/>
            <person name="Kredics L."/>
            <person name="Vagvoelgyi C."/>
            <person name="Patrignani A."/>
            <person name="Fitzpatrick D."/>
            <person name="Nagy I."/>
            <person name="Doyle S."/>
            <person name="Anderson J.B."/>
            <person name="Grigoriev I.V."/>
            <person name="Gueldener U."/>
            <person name="Muensterkoetter M."/>
            <person name="Nagy L.G."/>
        </authorList>
    </citation>
    <scope>NUCLEOTIDE SEQUENCE [LARGE SCALE GENOMIC DNA]</scope>
    <source>
        <strain evidence="4">28-4</strain>
    </source>
</reference>
<keyword evidence="2" id="KW-1133">Transmembrane helix</keyword>
<keyword evidence="2" id="KW-0472">Membrane</keyword>
<evidence type="ECO:0000313" key="4">
    <source>
        <dbReference type="Proteomes" id="UP000218334"/>
    </source>
</evidence>
<feature type="compositionally biased region" description="Basic and acidic residues" evidence="1">
    <location>
        <begin position="318"/>
        <end position="336"/>
    </location>
</feature>
<feature type="transmembrane region" description="Helical" evidence="2">
    <location>
        <begin position="85"/>
        <end position="103"/>
    </location>
</feature>
<evidence type="ECO:0000256" key="2">
    <source>
        <dbReference type="SAM" id="Phobius"/>
    </source>
</evidence>